<dbReference type="OrthoDB" id="9794208at2"/>
<organism evidence="3 4">
    <name type="scientific">Planktothrix serta PCC 8927</name>
    <dbReference type="NCBI Taxonomy" id="671068"/>
    <lineage>
        <taxon>Bacteria</taxon>
        <taxon>Bacillati</taxon>
        <taxon>Cyanobacteriota</taxon>
        <taxon>Cyanophyceae</taxon>
        <taxon>Oscillatoriophycideae</taxon>
        <taxon>Oscillatoriales</taxon>
        <taxon>Microcoleaceae</taxon>
        <taxon>Planktothrix</taxon>
    </lineage>
</organism>
<dbReference type="Pfam" id="PF02636">
    <property type="entry name" value="Methyltransf_28"/>
    <property type="match status" value="1"/>
</dbReference>
<accession>A0A7Z9DXJ4</accession>
<sequence length="398" mass="45664">MDDQNNLNLCRFIAQEIKGNPQNRISFADYMNWVLYHPEYGYYSVNKPKLGAEGDFVTSPYLGSDFGEMLAEQFFQMWEILDRPNSFTLVEMGAGQGILASDILLYLQKKYPTFFKCLNYIIIEKSNFLKAQQKHQIQKKLADFVSIQWCDLEDIPNNTIRGCFFSNELVDAFPVHQVIVQNHQLQEIYITLDSQTPSEIKFEETIGQLSSVKITDYFKLIDIDLCSNTYPESYRTEVNLVALDWIKTLSSKLNQGFILTLDYGYQAQRYYLPSRREGTLQCYYQHCHHNDPYLNIGRQDITAHVNFTALQLYGENWGINSVGLTQQALFLMALGLGDRIAALSQPSEYSLSEVLQRRECLHSLIDPMGLGNFGVLLQSKGLSPSQQQIPLKGLNFPI</sequence>
<dbReference type="Proteomes" id="UP000184550">
    <property type="component" value="Unassembled WGS sequence"/>
</dbReference>
<evidence type="ECO:0000256" key="2">
    <source>
        <dbReference type="ARBA" id="ARBA00022679"/>
    </source>
</evidence>
<keyword evidence="1" id="KW-0489">Methyltransferase</keyword>
<proteinExistence type="predicted"/>
<name>A0A7Z9DXJ4_9CYAN</name>
<dbReference type="AlphaFoldDB" id="A0A7Z9DXJ4"/>
<gene>
    <name evidence="3" type="ORF">PL8927_550169</name>
</gene>
<reference evidence="3" key="1">
    <citation type="submission" date="2019-10" db="EMBL/GenBank/DDBJ databases">
        <authorList>
            <consortium name="Genoscope - CEA"/>
            <person name="William W."/>
        </authorList>
    </citation>
    <scope>NUCLEOTIDE SEQUENCE [LARGE SCALE GENOMIC DNA]</scope>
    <source>
        <strain evidence="3">BBR_PRJEB10992</strain>
    </source>
</reference>
<keyword evidence="4" id="KW-1185">Reference proteome</keyword>
<dbReference type="GO" id="GO:0032259">
    <property type="term" value="P:methylation"/>
    <property type="evidence" value="ECO:0007669"/>
    <property type="project" value="UniProtKB-KW"/>
</dbReference>
<dbReference type="Gene3D" id="3.40.50.12710">
    <property type="match status" value="1"/>
</dbReference>
<protein>
    <recommendedName>
        <fullName evidence="5">Class I SAM-dependent methyltransferase</fullName>
    </recommendedName>
</protein>
<comment type="caution">
    <text evidence="3">The sequence shown here is derived from an EMBL/GenBank/DDBJ whole genome shotgun (WGS) entry which is preliminary data.</text>
</comment>
<dbReference type="InterPro" id="IPR038375">
    <property type="entry name" value="NDUFAF7_sf"/>
</dbReference>
<dbReference type="PANTHER" id="PTHR12049:SF7">
    <property type="entry name" value="PROTEIN ARGININE METHYLTRANSFERASE NDUFAF7, MITOCHONDRIAL"/>
    <property type="match status" value="1"/>
</dbReference>
<dbReference type="InterPro" id="IPR003788">
    <property type="entry name" value="NDUFAF7"/>
</dbReference>
<keyword evidence="2" id="KW-0808">Transferase</keyword>
<dbReference type="PANTHER" id="PTHR12049">
    <property type="entry name" value="PROTEIN ARGININE METHYLTRANSFERASE NDUFAF7, MITOCHONDRIAL"/>
    <property type="match status" value="1"/>
</dbReference>
<evidence type="ECO:0000313" key="3">
    <source>
        <dbReference type="EMBL" id="VXD17003.1"/>
    </source>
</evidence>
<dbReference type="SUPFAM" id="SSF53335">
    <property type="entry name" value="S-adenosyl-L-methionine-dependent methyltransferases"/>
    <property type="match status" value="1"/>
</dbReference>
<dbReference type="EMBL" id="CZCU02000130">
    <property type="protein sequence ID" value="VXD17003.1"/>
    <property type="molecule type" value="Genomic_DNA"/>
</dbReference>
<dbReference type="GO" id="GO:0035243">
    <property type="term" value="F:protein-arginine omega-N symmetric methyltransferase activity"/>
    <property type="evidence" value="ECO:0007669"/>
    <property type="project" value="TreeGrafter"/>
</dbReference>
<dbReference type="InterPro" id="IPR029063">
    <property type="entry name" value="SAM-dependent_MTases_sf"/>
</dbReference>
<dbReference type="RefSeq" id="WP_083620824.1">
    <property type="nucleotide sequence ID" value="NZ_LR734865.1"/>
</dbReference>
<evidence type="ECO:0000313" key="4">
    <source>
        <dbReference type="Proteomes" id="UP000184550"/>
    </source>
</evidence>
<evidence type="ECO:0000256" key="1">
    <source>
        <dbReference type="ARBA" id="ARBA00022603"/>
    </source>
</evidence>
<evidence type="ECO:0008006" key="5">
    <source>
        <dbReference type="Google" id="ProtNLM"/>
    </source>
</evidence>